<keyword evidence="2" id="KW-0813">Transport</keyword>
<evidence type="ECO:0000256" key="3">
    <source>
        <dbReference type="ARBA" id="ARBA00022741"/>
    </source>
</evidence>
<dbReference type="AlphaFoldDB" id="A0A833CMD9"/>
<dbReference type="InterPro" id="IPR050319">
    <property type="entry name" value="ABC_transp_ATP-bind"/>
</dbReference>
<keyword evidence="4 6" id="KW-0067">ATP-binding</keyword>
<evidence type="ECO:0000256" key="4">
    <source>
        <dbReference type="ARBA" id="ARBA00022840"/>
    </source>
</evidence>
<gene>
    <name evidence="6" type="ORF">F9K91_11335</name>
</gene>
<dbReference type="Pfam" id="PF00005">
    <property type="entry name" value="ABC_tran"/>
    <property type="match status" value="1"/>
</dbReference>
<evidence type="ECO:0000256" key="2">
    <source>
        <dbReference type="ARBA" id="ARBA00022448"/>
    </source>
</evidence>
<keyword evidence="7" id="KW-1185">Reference proteome</keyword>
<organism evidence="6 7">
    <name type="scientific">Brucella tritici</name>
    <dbReference type="NCBI Taxonomy" id="94626"/>
    <lineage>
        <taxon>Bacteria</taxon>
        <taxon>Pseudomonadati</taxon>
        <taxon>Pseudomonadota</taxon>
        <taxon>Alphaproteobacteria</taxon>
        <taxon>Hyphomicrobiales</taxon>
        <taxon>Brucellaceae</taxon>
        <taxon>Brucella/Ochrobactrum group</taxon>
        <taxon>Brucella</taxon>
    </lineage>
</organism>
<evidence type="ECO:0000313" key="7">
    <source>
        <dbReference type="Proteomes" id="UP000430843"/>
    </source>
</evidence>
<dbReference type="Gene3D" id="3.40.50.300">
    <property type="entry name" value="P-loop containing nucleotide triphosphate hydrolases"/>
    <property type="match status" value="1"/>
</dbReference>
<feature type="domain" description="ABC transporter" evidence="5">
    <location>
        <begin position="2"/>
        <end position="45"/>
    </location>
</feature>
<dbReference type="PANTHER" id="PTHR43776:SF7">
    <property type="entry name" value="D,D-DIPEPTIDE TRANSPORT ATP-BINDING PROTEIN DDPF-RELATED"/>
    <property type="match status" value="1"/>
</dbReference>
<dbReference type="SUPFAM" id="SSF52540">
    <property type="entry name" value="P-loop containing nucleoside triphosphate hydrolases"/>
    <property type="match status" value="1"/>
</dbReference>
<dbReference type="InterPro" id="IPR027417">
    <property type="entry name" value="P-loop_NTPase"/>
</dbReference>
<accession>A0A833CMD9</accession>
<proteinExistence type="inferred from homology"/>
<name>A0A833CMD9_9HYPH</name>
<dbReference type="GO" id="GO:0005524">
    <property type="term" value="F:ATP binding"/>
    <property type="evidence" value="ECO:0007669"/>
    <property type="project" value="UniProtKB-KW"/>
</dbReference>
<evidence type="ECO:0000313" key="6">
    <source>
        <dbReference type="EMBL" id="KAB2665307.1"/>
    </source>
</evidence>
<reference evidence="6 7" key="1">
    <citation type="submission" date="2019-09" db="EMBL/GenBank/DDBJ databases">
        <title>Taxonomic organization of the family Brucellaceae based on a phylogenomic approach.</title>
        <authorList>
            <person name="Leclercq S."/>
            <person name="Cloeckaert A."/>
            <person name="Zygmunt M.S."/>
        </authorList>
    </citation>
    <scope>NUCLEOTIDE SEQUENCE [LARGE SCALE GENOMIC DNA]</scope>
    <source>
        <strain evidence="6 7">LMG 18957</strain>
    </source>
</reference>
<dbReference type="Proteomes" id="UP000430843">
    <property type="component" value="Unassembled WGS sequence"/>
</dbReference>
<sequence>RALETLELVGLDRGAMERFPHEFSGGQRQRVGIARALMLDPDVVIIKCSHVLLSFIEAFQTPIR</sequence>
<dbReference type="GO" id="GO:0016887">
    <property type="term" value="F:ATP hydrolysis activity"/>
    <property type="evidence" value="ECO:0007669"/>
    <property type="project" value="InterPro"/>
</dbReference>
<dbReference type="PANTHER" id="PTHR43776">
    <property type="entry name" value="TRANSPORT ATP-BINDING PROTEIN"/>
    <property type="match status" value="1"/>
</dbReference>
<feature type="non-terminal residue" evidence="6">
    <location>
        <position position="1"/>
    </location>
</feature>
<comment type="caution">
    <text evidence="6">The sequence shown here is derived from an EMBL/GenBank/DDBJ whole genome shotgun (WGS) entry which is preliminary data.</text>
</comment>
<dbReference type="InterPro" id="IPR003439">
    <property type="entry name" value="ABC_transporter-like_ATP-bd"/>
</dbReference>
<protein>
    <submittedName>
        <fullName evidence="6">ATP-binding cassette domain-containing protein</fullName>
    </submittedName>
</protein>
<dbReference type="EMBL" id="WBWA01000008">
    <property type="protein sequence ID" value="KAB2665307.1"/>
    <property type="molecule type" value="Genomic_DNA"/>
</dbReference>
<evidence type="ECO:0000259" key="5">
    <source>
        <dbReference type="Pfam" id="PF00005"/>
    </source>
</evidence>
<keyword evidence="3" id="KW-0547">Nucleotide-binding</keyword>
<dbReference type="RefSeq" id="WP_151677814.1">
    <property type="nucleotide sequence ID" value="NZ_WBWA01000008.1"/>
</dbReference>
<comment type="similarity">
    <text evidence="1">Belongs to the ABC transporter superfamily.</text>
</comment>
<evidence type="ECO:0000256" key="1">
    <source>
        <dbReference type="ARBA" id="ARBA00005417"/>
    </source>
</evidence>